<dbReference type="AlphaFoldDB" id="A0A0P6Y811"/>
<reference evidence="2 3" key="1">
    <citation type="submission" date="2015-07" db="EMBL/GenBank/DDBJ databases">
        <title>Draft genome of Bellilinea caldifistulae DSM 17877.</title>
        <authorList>
            <person name="Hemp J."/>
            <person name="Ward L.M."/>
            <person name="Pace L.A."/>
            <person name="Fischer W.W."/>
        </authorList>
    </citation>
    <scope>NUCLEOTIDE SEQUENCE [LARGE SCALE GENOMIC DNA]</scope>
    <source>
        <strain evidence="2 3">GOMI-1</strain>
    </source>
</reference>
<dbReference type="RefSeq" id="WP_061914413.1">
    <property type="nucleotide sequence ID" value="NZ_DF967971.1"/>
</dbReference>
<dbReference type="STRING" id="360411.AC812_02475"/>
<comment type="caution">
    <text evidence="2">The sequence shown here is derived from an EMBL/GenBank/DDBJ whole genome shotgun (WGS) entry which is preliminary data.</text>
</comment>
<dbReference type="Pfam" id="PF14168">
    <property type="entry name" value="YjzC"/>
    <property type="match status" value="1"/>
</dbReference>
<accession>A0A0P6Y811</accession>
<evidence type="ECO:0000313" key="3">
    <source>
        <dbReference type="Proteomes" id="UP000050514"/>
    </source>
</evidence>
<dbReference type="InterPro" id="IPR025549">
    <property type="entry name" value="YjzC"/>
</dbReference>
<organism evidence="2 3">
    <name type="scientific">Bellilinea caldifistulae</name>
    <dbReference type="NCBI Taxonomy" id="360411"/>
    <lineage>
        <taxon>Bacteria</taxon>
        <taxon>Bacillati</taxon>
        <taxon>Chloroflexota</taxon>
        <taxon>Anaerolineae</taxon>
        <taxon>Anaerolineales</taxon>
        <taxon>Anaerolineaceae</taxon>
        <taxon>Bellilinea</taxon>
    </lineage>
</organism>
<evidence type="ECO:0000313" key="2">
    <source>
        <dbReference type="EMBL" id="KPL77799.1"/>
    </source>
</evidence>
<evidence type="ECO:0008006" key="4">
    <source>
        <dbReference type="Google" id="ProtNLM"/>
    </source>
</evidence>
<gene>
    <name evidence="2" type="ORF">AC812_02475</name>
</gene>
<dbReference type="Proteomes" id="UP000050514">
    <property type="component" value="Unassembled WGS sequence"/>
</dbReference>
<evidence type="ECO:0000256" key="1">
    <source>
        <dbReference type="SAM" id="MobiDB-lite"/>
    </source>
</evidence>
<keyword evidence="3" id="KW-1185">Reference proteome</keyword>
<feature type="compositionally biased region" description="Low complexity" evidence="1">
    <location>
        <begin position="32"/>
        <end position="42"/>
    </location>
</feature>
<proteinExistence type="predicted"/>
<sequence>MGKAKAPTYKPGQKAPVSGQYAVVDSKGGKTGTEVTVTKGETLPPTPKSGQGFVLVDKTKHKSDE</sequence>
<protein>
    <recommendedName>
        <fullName evidence="4">YjzC family protein</fullName>
    </recommendedName>
</protein>
<dbReference type="EMBL" id="LGHJ01000008">
    <property type="protein sequence ID" value="KPL77799.1"/>
    <property type="molecule type" value="Genomic_DNA"/>
</dbReference>
<name>A0A0P6Y811_9CHLR</name>
<feature type="region of interest" description="Disordered" evidence="1">
    <location>
        <begin position="1"/>
        <end position="65"/>
    </location>
</feature>